<name>A0A8H3V5K0_VENIN</name>
<keyword evidence="3" id="KW-0472">Membrane</keyword>
<dbReference type="PROSITE" id="PS50127">
    <property type="entry name" value="UBC_2"/>
    <property type="match status" value="1"/>
</dbReference>
<dbReference type="InterPro" id="IPR016135">
    <property type="entry name" value="UBQ-conjugating_enzyme/RWD"/>
</dbReference>
<sequence length="347" mass="37757">MSCICCGDDGQGILKSNDTIDEKKRADSYNLTRSLAPAATATMSTVGSFNSKSPTMKRIMKEASELSQNPSADYAAHPLEHDIFEWHFTLRGPPAPSPFANGLYHGRITLPTTYPLRPPSFRFLTPSGRFEINREICLSISGFHEESWQPAWGIRTALLALRGHMDVEARGQVGGLDADEATRKDLAGRSGAYTCASCGKSNRIIMEEQMAALAELGDGGKKEEEKVPEELKLQYREDLGKKQEKGEQNEEEKSQATSDSLPEAGEQAAEQPPATVVAPAHPPQELRPQAQQQAAAALLQLGQTGRLPQPAQAPAGTEDAWLEMIIWAVGAVLAIIVARKVLMTFFT</sequence>
<feature type="compositionally biased region" description="Low complexity" evidence="2">
    <location>
        <begin position="262"/>
        <end position="279"/>
    </location>
</feature>
<keyword evidence="3" id="KW-0812">Transmembrane</keyword>
<dbReference type="AlphaFoldDB" id="A0A8H3V5K0"/>
<dbReference type="FunFam" id="3.10.110.10:FF:000086">
    <property type="entry name" value="Ubiquitin-conjugating enzyme E2 J1"/>
    <property type="match status" value="1"/>
</dbReference>
<protein>
    <recommendedName>
        <fullName evidence="4">UBC core domain-containing protein</fullName>
    </recommendedName>
</protein>
<dbReference type="Proteomes" id="UP000447873">
    <property type="component" value="Unassembled WGS sequence"/>
</dbReference>
<proteinExistence type="predicted"/>
<feature type="region of interest" description="Disordered" evidence="2">
    <location>
        <begin position="217"/>
        <end position="294"/>
    </location>
</feature>
<evidence type="ECO:0000256" key="1">
    <source>
        <dbReference type="ARBA" id="ARBA00022786"/>
    </source>
</evidence>
<dbReference type="CDD" id="cd23799">
    <property type="entry name" value="UBCc_UBE2J"/>
    <property type="match status" value="1"/>
</dbReference>
<comment type="caution">
    <text evidence="5">The sequence shown here is derived from an EMBL/GenBank/DDBJ whole genome shotgun (WGS) entry which is preliminary data.</text>
</comment>
<evidence type="ECO:0000313" key="6">
    <source>
        <dbReference type="Proteomes" id="UP000447873"/>
    </source>
</evidence>
<keyword evidence="3" id="KW-1133">Transmembrane helix</keyword>
<reference evidence="5 6" key="1">
    <citation type="submission" date="2018-12" db="EMBL/GenBank/DDBJ databases">
        <title>Venturia inaequalis Genome Resource.</title>
        <authorList>
            <person name="Lichtner F.J."/>
        </authorList>
    </citation>
    <scope>NUCLEOTIDE SEQUENCE [LARGE SCALE GENOMIC DNA]</scope>
    <source>
        <strain evidence="5 6">120213</strain>
    </source>
</reference>
<organism evidence="5 6">
    <name type="scientific">Venturia inaequalis</name>
    <name type="common">Apple scab fungus</name>
    <dbReference type="NCBI Taxonomy" id="5025"/>
    <lineage>
        <taxon>Eukaryota</taxon>
        <taxon>Fungi</taxon>
        <taxon>Dikarya</taxon>
        <taxon>Ascomycota</taxon>
        <taxon>Pezizomycotina</taxon>
        <taxon>Dothideomycetes</taxon>
        <taxon>Pleosporomycetidae</taxon>
        <taxon>Venturiales</taxon>
        <taxon>Venturiaceae</taxon>
        <taxon>Venturia</taxon>
    </lineage>
</organism>
<dbReference type="InterPro" id="IPR050113">
    <property type="entry name" value="Ub_conjugating_enzyme"/>
</dbReference>
<dbReference type="SMART" id="SM00212">
    <property type="entry name" value="UBCc"/>
    <property type="match status" value="1"/>
</dbReference>
<feature type="domain" description="UBC core" evidence="4">
    <location>
        <begin position="54"/>
        <end position="205"/>
    </location>
</feature>
<evidence type="ECO:0000259" key="4">
    <source>
        <dbReference type="PROSITE" id="PS50127"/>
    </source>
</evidence>
<dbReference type="Gene3D" id="3.10.110.10">
    <property type="entry name" value="Ubiquitin Conjugating Enzyme"/>
    <property type="match status" value="1"/>
</dbReference>
<accession>A0A8H3V5K0</accession>
<dbReference type="PANTHER" id="PTHR24067">
    <property type="entry name" value="UBIQUITIN-CONJUGATING ENZYME E2"/>
    <property type="match status" value="1"/>
</dbReference>
<dbReference type="SUPFAM" id="SSF54495">
    <property type="entry name" value="UBC-like"/>
    <property type="match status" value="1"/>
</dbReference>
<dbReference type="EMBL" id="WNWS01000075">
    <property type="protein sequence ID" value="KAE9982460.1"/>
    <property type="molecule type" value="Genomic_DNA"/>
</dbReference>
<dbReference type="InterPro" id="IPR000608">
    <property type="entry name" value="UBC"/>
</dbReference>
<evidence type="ECO:0000313" key="5">
    <source>
        <dbReference type="EMBL" id="KAE9982460.1"/>
    </source>
</evidence>
<gene>
    <name evidence="5" type="ORF">EG328_010850</name>
</gene>
<evidence type="ECO:0000256" key="2">
    <source>
        <dbReference type="SAM" id="MobiDB-lite"/>
    </source>
</evidence>
<keyword evidence="1" id="KW-0833">Ubl conjugation pathway</keyword>
<feature type="transmembrane region" description="Helical" evidence="3">
    <location>
        <begin position="320"/>
        <end position="338"/>
    </location>
</feature>
<feature type="compositionally biased region" description="Basic and acidic residues" evidence="2">
    <location>
        <begin position="218"/>
        <end position="254"/>
    </location>
</feature>
<evidence type="ECO:0000256" key="3">
    <source>
        <dbReference type="SAM" id="Phobius"/>
    </source>
</evidence>
<dbReference type="Pfam" id="PF00179">
    <property type="entry name" value="UQ_con"/>
    <property type="match status" value="1"/>
</dbReference>